<feature type="transmembrane region" description="Helical" evidence="7">
    <location>
        <begin position="277"/>
        <end position="304"/>
    </location>
</feature>
<dbReference type="Pfam" id="PF12704">
    <property type="entry name" value="MacB_PCD"/>
    <property type="match status" value="1"/>
</dbReference>
<evidence type="ECO:0000256" key="4">
    <source>
        <dbReference type="ARBA" id="ARBA00022692"/>
    </source>
</evidence>
<dbReference type="InterPro" id="IPR051125">
    <property type="entry name" value="ABC-4/HrtB_transporter"/>
</dbReference>
<dbReference type="Pfam" id="PF02687">
    <property type="entry name" value="FtsX"/>
    <property type="match status" value="1"/>
</dbReference>
<feature type="transmembrane region" description="Helical" evidence="7">
    <location>
        <begin position="372"/>
        <end position="394"/>
    </location>
</feature>
<comment type="subcellular location">
    <subcellularLocation>
        <location evidence="1">Cell membrane</location>
        <topology evidence="1">Multi-pass membrane protein</topology>
    </subcellularLocation>
</comment>
<reference evidence="10 11" key="1">
    <citation type="journal article" date="2014" name="Front. Microbiol.">
        <title>Population and genomic analysis of the genus Halorubrum.</title>
        <authorList>
            <person name="Fullmer M.S."/>
            <person name="Soucy S.M."/>
            <person name="Swithers K.S."/>
            <person name="Makkay A.M."/>
            <person name="Wheeler R."/>
            <person name="Ventosa A."/>
            <person name="Gogarten J.P."/>
            <person name="Papke R.T."/>
        </authorList>
    </citation>
    <scope>NUCLEOTIDE SEQUENCE [LARGE SCALE GENOMIC DNA]</scope>
    <source>
        <strain evidence="10 11">Cb34</strain>
    </source>
</reference>
<dbReference type="GO" id="GO:0005886">
    <property type="term" value="C:plasma membrane"/>
    <property type="evidence" value="ECO:0007669"/>
    <property type="project" value="UniProtKB-SubCell"/>
</dbReference>
<evidence type="ECO:0000256" key="5">
    <source>
        <dbReference type="ARBA" id="ARBA00022989"/>
    </source>
</evidence>
<protein>
    <submittedName>
        <fullName evidence="10">ABC transporter permease</fullName>
    </submittedName>
</protein>
<dbReference type="PANTHER" id="PTHR43738:SF1">
    <property type="entry name" value="HEMIN TRANSPORT SYSTEM PERMEASE PROTEIN HRTB-RELATED"/>
    <property type="match status" value="1"/>
</dbReference>
<feature type="domain" description="ABC3 transporter permease C-terminal" evidence="8">
    <location>
        <begin position="285"/>
        <end position="399"/>
    </location>
</feature>
<feature type="domain" description="MacB-like periplasmic core" evidence="9">
    <location>
        <begin position="25"/>
        <end position="254"/>
    </location>
</feature>
<sequence>MRGVSRLRAVTGIGLTQLRHHRTRTLLAIIGIALAVLSVTLLGGVGLGVVETGQEQFDASGRDLWVTGGPVQLAPGTVGGFENTVVDAHSVAASIDSRADVRAAVPMAYQTVYVSPTGDEWETIVGVGSGVGPAVEITNGTQFEHGDVHYANGTYTGPMTHEIIIDPRTAELLDVGVGDTIYVGGTISAARANQFEIVGVSPTFSRFLGTPSVTLHLSELQEVTGTTATDRASLITVSLHADASPETVASAIEAEYPEYTVRTNSEQLEATLERQAVLLASGGSLVVLGVLAGLTLTANLMVSVVYQQRQELAALKALGSRTSTLVGVVLIQALVLGVLGGIVGVAATLPLVELLNFAAATLVGFEDVVRTPQWLLGAGLAIAVPMSLVGSLLAGWQIALLSPEEGLQW</sequence>
<evidence type="ECO:0000256" key="1">
    <source>
        <dbReference type="ARBA" id="ARBA00004651"/>
    </source>
</evidence>
<dbReference type="EMBL" id="NHPJ01000082">
    <property type="protein sequence ID" value="OYR56609.1"/>
    <property type="molecule type" value="Genomic_DNA"/>
</dbReference>
<evidence type="ECO:0000313" key="10">
    <source>
        <dbReference type="EMBL" id="OYR56609.1"/>
    </source>
</evidence>
<keyword evidence="6 7" id="KW-0472">Membrane</keyword>
<keyword evidence="3" id="KW-1003">Cell membrane</keyword>
<dbReference type="InterPro" id="IPR003838">
    <property type="entry name" value="ABC3_permease_C"/>
</dbReference>
<accession>A0A256IJ91</accession>
<feature type="transmembrane region" description="Helical" evidence="7">
    <location>
        <begin position="26"/>
        <end position="50"/>
    </location>
</feature>
<organism evidence="10 11">
    <name type="scientific">Halorubrum halodurans</name>
    <dbReference type="NCBI Taxonomy" id="1383851"/>
    <lineage>
        <taxon>Archaea</taxon>
        <taxon>Methanobacteriati</taxon>
        <taxon>Methanobacteriota</taxon>
        <taxon>Stenosarchaea group</taxon>
        <taxon>Halobacteria</taxon>
        <taxon>Halobacteriales</taxon>
        <taxon>Haloferacaceae</taxon>
        <taxon>Halorubrum</taxon>
    </lineage>
</organism>
<keyword evidence="4 7" id="KW-0812">Transmembrane</keyword>
<keyword evidence="5 7" id="KW-1133">Transmembrane helix</keyword>
<dbReference type="PANTHER" id="PTHR43738">
    <property type="entry name" value="ABC TRANSPORTER, MEMBRANE PROTEIN"/>
    <property type="match status" value="1"/>
</dbReference>
<evidence type="ECO:0000256" key="7">
    <source>
        <dbReference type="SAM" id="Phobius"/>
    </source>
</evidence>
<evidence type="ECO:0000256" key="6">
    <source>
        <dbReference type="ARBA" id="ARBA00023136"/>
    </source>
</evidence>
<dbReference type="AlphaFoldDB" id="A0A256IJ91"/>
<keyword evidence="2" id="KW-0813">Transport</keyword>
<feature type="transmembrane region" description="Helical" evidence="7">
    <location>
        <begin position="325"/>
        <end position="352"/>
    </location>
</feature>
<comment type="caution">
    <text evidence="10">The sequence shown here is derived from an EMBL/GenBank/DDBJ whole genome shotgun (WGS) entry which is preliminary data.</text>
</comment>
<evidence type="ECO:0000259" key="9">
    <source>
        <dbReference type="Pfam" id="PF12704"/>
    </source>
</evidence>
<dbReference type="InterPro" id="IPR025857">
    <property type="entry name" value="MacB_PCD"/>
</dbReference>
<name>A0A256IJ91_9EURY</name>
<dbReference type="Proteomes" id="UP000216308">
    <property type="component" value="Unassembled WGS sequence"/>
</dbReference>
<evidence type="ECO:0000313" key="11">
    <source>
        <dbReference type="Proteomes" id="UP000216308"/>
    </source>
</evidence>
<gene>
    <name evidence="10" type="ORF">DJ70_08225</name>
</gene>
<evidence type="ECO:0000259" key="8">
    <source>
        <dbReference type="Pfam" id="PF02687"/>
    </source>
</evidence>
<evidence type="ECO:0000256" key="3">
    <source>
        <dbReference type="ARBA" id="ARBA00022475"/>
    </source>
</evidence>
<dbReference type="OrthoDB" id="163559at2157"/>
<proteinExistence type="predicted"/>
<evidence type="ECO:0000256" key="2">
    <source>
        <dbReference type="ARBA" id="ARBA00022448"/>
    </source>
</evidence>
<keyword evidence="11" id="KW-1185">Reference proteome</keyword>